<comment type="pathway">
    <text evidence="7">Porphyrin-containing compound metabolism; protoheme biosynthesis; protoheme from protoporphyrin-IX: step 1/1.</text>
</comment>
<reference evidence="9 10" key="1">
    <citation type="submission" date="2024-06" db="EMBL/GenBank/DDBJ databases">
        <title>Thioclava kandeliae sp. nov. from a rhizosphere soil sample of Kandelia candel in a mangrove.</title>
        <authorList>
            <person name="Mu T."/>
        </authorList>
    </citation>
    <scope>NUCLEOTIDE SEQUENCE [LARGE SCALE GENOMIC DNA]</scope>
    <source>
        <strain evidence="9 10">CPCC 100088</strain>
    </source>
</reference>
<evidence type="ECO:0000313" key="10">
    <source>
        <dbReference type="Proteomes" id="UP001438953"/>
    </source>
</evidence>
<sequence>MTMPANSRLAHAPADHPKVPPQAKIGVLVANLGTPDGTDYWSMRRYLGEFLSDKRVIDIPNWKWQPLLQLIILSKRPFTSGANYKTIWNNEADESPLMTITKQQVAKLKQSMAALFGEAVEIDFCMRYGNPSTQSVVDRMVKNGCEKILFFPLYPHYAGATSATANDAFFKALMKQKRQPAARVAPEYFDRPNYIEALAQSVLKAYPDGAQPDVLVCSYHGMPKRYLMEGDPYHCQCQKTTRLLRERLGWEKDRVHTTFQSVFGREEWLKPYTVEHVAELAKEGKKRIAVISPAFSADCIETLEEIKGEICEAFEHAGGESFTYIPCLNDDDAHIALLSEVIEENLQGWINRI</sequence>
<evidence type="ECO:0000256" key="1">
    <source>
        <dbReference type="ARBA" id="ARBA00007718"/>
    </source>
</evidence>
<dbReference type="EMBL" id="JAYWLC010000006">
    <property type="protein sequence ID" value="MER5172110.1"/>
    <property type="molecule type" value="Genomic_DNA"/>
</dbReference>
<evidence type="ECO:0000256" key="6">
    <source>
        <dbReference type="ARBA" id="ARBA00024536"/>
    </source>
</evidence>
<dbReference type="CDD" id="cd03411">
    <property type="entry name" value="Ferrochelatase_N"/>
    <property type="match status" value="1"/>
</dbReference>
<dbReference type="Gene3D" id="3.40.50.1400">
    <property type="match status" value="2"/>
</dbReference>
<comment type="similarity">
    <text evidence="1 7 8">Belongs to the ferrochelatase family.</text>
</comment>
<dbReference type="PANTHER" id="PTHR11108:SF1">
    <property type="entry name" value="FERROCHELATASE, MITOCHONDRIAL"/>
    <property type="match status" value="1"/>
</dbReference>
<keyword evidence="7" id="KW-0963">Cytoplasm</keyword>
<dbReference type="RefSeq" id="WP_350936782.1">
    <property type="nucleotide sequence ID" value="NZ_JAYWLC010000006.1"/>
</dbReference>
<dbReference type="Proteomes" id="UP001438953">
    <property type="component" value="Unassembled WGS sequence"/>
</dbReference>
<dbReference type="InterPro" id="IPR033644">
    <property type="entry name" value="Ferrochelatase_C"/>
</dbReference>
<evidence type="ECO:0000256" key="2">
    <source>
        <dbReference type="ARBA" id="ARBA00023004"/>
    </source>
</evidence>
<name>A0ABV1SGT8_9RHOB</name>
<evidence type="ECO:0000256" key="8">
    <source>
        <dbReference type="RuleBase" id="RU004185"/>
    </source>
</evidence>
<keyword evidence="10" id="KW-1185">Reference proteome</keyword>
<dbReference type="EC" id="4.98.1.1" evidence="7"/>
<keyword evidence="4 7" id="KW-0456">Lyase</keyword>
<dbReference type="InterPro" id="IPR033659">
    <property type="entry name" value="Ferrochelatase_N"/>
</dbReference>
<dbReference type="CDD" id="cd00419">
    <property type="entry name" value="Ferrochelatase_C"/>
    <property type="match status" value="1"/>
</dbReference>
<organism evidence="9 10">
    <name type="scientific">Thioclava kandeliae</name>
    <dbReference type="NCBI Taxonomy" id="3070818"/>
    <lineage>
        <taxon>Bacteria</taxon>
        <taxon>Pseudomonadati</taxon>
        <taxon>Pseudomonadota</taxon>
        <taxon>Alphaproteobacteria</taxon>
        <taxon>Rhodobacterales</taxon>
        <taxon>Paracoccaceae</taxon>
        <taxon>Thioclava</taxon>
    </lineage>
</organism>
<evidence type="ECO:0000256" key="3">
    <source>
        <dbReference type="ARBA" id="ARBA00023133"/>
    </source>
</evidence>
<feature type="binding site" evidence="7">
    <location>
        <position position="301"/>
    </location>
    <ligand>
        <name>Fe(2+)</name>
        <dbReference type="ChEBI" id="CHEBI:29033"/>
    </ligand>
</feature>
<evidence type="ECO:0000313" key="9">
    <source>
        <dbReference type="EMBL" id="MER5172110.1"/>
    </source>
</evidence>
<dbReference type="SUPFAM" id="SSF53800">
    <property type="entry name" value="Chelatase"/>
    <property type="match status" value="1"/>
</dbReference>
<dbReference type="PANTHER" id="PTHR11108">
    <property type="entry name" value="FERROCHELATASE"/>
    <property type="match status" value="1"/>
</dbReference>
<keyword evidence="2 7" id="KW-0408">Iron</keyword>
<dbReference type="NCBIfam" id="TIGR00109">
    <property type="entry name" value="hemH"/>
    <property type="match status" value="1"/>
</dbReference>
<dbReference type="InterPro" id="IPR001015">
    <property type="entry name" value="Ferrochelatase"/>
</dbReference>
<evidence type="ECO:0000256" key="7">
    <source>
        <dbReference type="HAMAP-Rule" id="MF_00323"/>
    </source>
</evidence>
<feature type="binding site" evidence="7">
    <location>
        <position position="220"/>
    </location>
    <ligand>
        <name>Fe(2+)</name>
        <dbReference type="ChEBI" id="CHEBI:29033"/>
    </ligand>
</feature>
<keyword evidence="7" id="KW-0479">Metal-binding</keyword>
<comment type="catalytic activity">
    <reaction evidence="7">
        <text>heme b + 2 H(+) = protoporphyrin IX + Fe(2+)</text>
        <dbReference type="Rhea" id="RHEA:22584"/>
        <dbReference type="ChEBI" id="CHEBI:15378"/>
        <dbReference type="ChEBI" id="CHEBI:29033"/>
        <dbReference type="ChEBI" id="CHEBI:57306"/>
        <dbReference type="ChEBI" id="CHEBI:60344"/>
        <dbReference type="EC" id="4.98.1.1"/>
    </reaction>
</comment>
<keyword evidence="5 7" id="KW-0627">Porphyrin biosynthesis</keyword>
<accession>A0ABV1SGT8</accession>
<dbReference type="Pfam" id="PF00762">
    <property type="entry name" value="Ferrochelatase"/>
    <property type="match status" value="1"/>
</dbReference>
<protein>
    <recommendedName>
        <fullName evidence="7">Ferrochelatase</fullName>
        <ecNumber evidence="7">4.98.1.1</ecNumber>
    </recommendedName>
    <alternativeName>
        <fullName evidence="7">Heme synthase</fullName>
    </alternativeName>
    <alternativeName>
        <fullName evidence="7">Protoheme ferro-lyase</fullName>
    </alternativeName>
</protein>
<proteinExistence type="inferred from homology"/>
<gene>
    <name evidence="7 9" type="primary">hemH</name>
    <name evidence="9" type="ORF">VSX56_10010</name>
</gene>
<comment type="catalytic activity">
    <reaction evidence="6">
        <text>Fe-coproporphyrin III + 2 H(+) = coproporphyrin III + Fe(2+)</text>
        <dbReference type="Rhea" id="RHEA:49572"/>
        <dbReference type="ChEBI" id="CHEBI:15378"/>
        <dbReference type="ChEBI" id="CHEBI:29033"/>
        <dbReference type="ChEBI" id="CHEBI:68438"/>
        <dbReference type="ChEBI" id="CHEBI:131725"/>
        <dbReference type="EC" id="4.99.1.9"/>
    </reaction>
    <physiologicalReaction direction="right-to-left" evidence="6">
        <dbReference type="Rhea" id="RHEA:49574"/>
    </physiologicalReaction>
</comment>
<keyword evidence="3 7" id="KW-0350">Heme biosynthesis</keyword>
<comment type="subcellular location">
    <subcellularLocation>
        <location evidence="7">Cytoplasm</location>
    </subcellularLocation>
</comment>
<comment type="function">
    <text evidence="7">Catalyzes the ferrous insertion into protoporphyrin IX.</text>
</comment>
<evidence type="ECO:0000256" key="4">
    <source>
        <dbReference type="ARBA" id="ARBA00023239"/>
    </source>
</evidence>
<comment type="caution">
    <text evidence="9">The sequence shown here is derived from an EMBL/GenBank/DDBJ whole genome shotgun (WGS) entry which is preliminary data.</text>
</comment>
<evidence type="ECO:0000256" key="5">
    <source>
        <dbReference type="ARBA" id="ARBA00023244"/>
    </source>
</evidence>
<dbReference type="HAMAP" id="MF_00323">
    <property type="entry name" value="Ferrochelatase"/>
    <property type="match status" value="1"/>
</dbReference>